<sequence length="338" mass="38733">MRVAVIGCCHGELDKIYETCSKIKPAIDLVLITGDFQSIRDEYDLSCMAVPDKYKNMGVFHEYHSGKKVSPILTIFVGGNHEASNYLRELYFGGWVAKNIYFLGFSAVVNVGGLTIGGISGIFNKSDYKKGYFETFPHDLRAAYHTREFEVIKLAKFNGKIDIFLSHDWPQGIEHCGDTNDLLRRKPYFKNDIENGNLGSPLNKYLCEHLKPKYWFSSHLHVKFNAVINHSDGNTTNFLALDKVLPYRKFIHIVDYPSVGEMKLKINLEWINILRKTMKLMPLGNQNVEFSSLCNENELKENEYDGDLNPIDFEEHPSIAKFCSKFDISFPLNSINIY</sequence>
<dbReference type="InterPro" id="IPR041816">
    <property type="entry name" value="Dbr1_N"/>
</dbReference>
<comment type="subcellular location">
    <subcellularLocation>
        <location evidence="4">Nucleus</location>
    </subcellularLocation>
</comment>
<evidence type="ECO:0000256" key="9">
    <source>
        <dbReference type="ARBA" id="ARBA00022833"/>
    </source>
</evidence>
<dbReference type="Proteomes" id="UP000030755">
    <property type="component" value="Unassembled WGS sequence"/>
</dbReference>
<comment type="cofactor">
    <cofactor evidence="1">
        <name>Mn(2+)</name>
        <dbReference type="ChEBI" id="CHEBI:29035"/>
    </cofactor>
</comment>
<keyword evidence="13" id="KW-0812">Transmembrane</keyword>
<keyword evidence="10" id="KW-0408">Iron</keyword>
<evidence type="ECO:0000256" key="1">
    <source>
        <dbReference type="ARBA" id="ARBA00001936"/>
    </source>
</evidence>
<keyword evidence="9" id="KW-0862">Zinc</keyword>
<dbReference type="AlphaFoldDB" id="A0A075AQP0"/>
<dbReference type="OrthoDB" id="407609at2759"/>
<dbReference type="Pfam" id="PF00149">
    <property type="entry name" value="Metallophos"/>
    <property type="match status" value="1"/>
</dbReference>
<accession>A0A075AQP0</accession>
<dbReference type="STRING" id="988480.A0A075AQP0"/>
<dbReference type="OMA" id="TDYGDWK"/>
<evidence type="ECO:0000256" key="10">
    <source>
        <dbReference type="ARBA" id="ARBA00023004"/>
    </source>
</evidence>
<comment type="cofactor">
    <cofactor evidence="2">
        <name>Zn(2+)</name>
        <dbReference type="ChEBI" id="CHEBI:29105"/>
    </cofactor>
</comment>
<dbReference type="PANTHER" id="PTHR12849">
    <property type="entry name" value="RNA LARIAT DEBRANCHING ENZYME"/>
    <property type="match status" value="1"/>
</dbReference>
<keyword evidence="7" id="KW-0479">Metal-binding</keyword>
<dbReference type="Pfam" id="PF05011">
    <property type="entry name" value="DBR1"/>
    <property type="match status" value="1"/>
</dbReference>
<name>A0A075AQP0_ROZAC</name>
<evidence type="ECO:0000256" key="12">
    <source>
        <dbReference type="ARBA" id="ARBA00023242"/>
    </source>
</evidence>
<evidence type="ECO:0000256" key="7">
    <source>
        <dbReference type="ARBA" id="ARBA00022723"/>
    </source>
</evidence>
<dbReference type="GO" id="GO:0032197">
    <property type="term" value="P:retrotransposition"/>
    <property type="evidence" value="ECO:0007669"/>
    <property type="project" value="EnsemblFungi"/>
</dbReference>
<evidence type="ECO:0000256" key="13">
    <source>
        <dbReference type="SAM" id="Phobius"/>
    </source>
</evidence>
<evidence type="ECO:0000256" key="5">
    <source>
        <dbReference type="ARBA" id="ARBA00006045"/>
    </source>
</evidence>
<dbReference type="SUPFAM" id="SSF56300">
    <property type="entry name" value="Metallo-dependent phosphatases"/>
    <property type="match status" value="1"/>
</dbReference>
<keyword evidence="6" id="KW-0507">mRNA processing</keyword>
<feature type="domain" description="Lariat debranching enzyme C-terminal" evidence="14">
    <location>
        <begin position="228"/>
        <end position="332"/>
    </location>
</feature>
<dbReference type="GO" id="GO:0007124">
    <property type="term" value="P:pseudohyphal growth"/>
    <property type="evidence" value="ECO:0007669"/>
    <property type="project" value="EnsemblFungi"/>
</dbReference>
<dbReference type="GO" id="GO:0005506">
    <property type="term" value="F:iron ion binding"/>
    <property type="evidence" value="ECO:0007669"/>
    <property type="project" value="EnsemblFungi"/>
</dbReference>
<reference evidence="15 16" key="1">
    <citation type="journal article" date="2013" name="Curr. Biol.">
        <title>Shared signatures of parasitism and phylogenomics unite Cryptomycota and microsporidia.</title>
        <authorList>
            <person name="James T.Y."/>
            <person name="Pelin A."/>
            <person name="Bonen L."/>
            <person name="Ahrendt S."/>
            <person name="Sain D."/>
            <person name="Corradi N."/>
            <person name="Stajich J.E."/>
        </authorList>
    </citation>
    <scope>NUCLEOTIDE SEQUENCE [LARGE SCALE GENOMIC DNA]</scope>
    <source>
        <strain evidence="15 16">CSF55</strain>
    </source>
</reference>
<evidence type="ECO:0000256" key="6">
    <source>
        <dbReference type="ARBA" id="ARBA00022664"/>
    </source>
</evidence>
<dbReference type="InterPro" id="IPR007708">
    <property type="entry name" value="DBR1_C"/>
</dbReference>
<dbReference type="HOGENOM" id="CLU_005893_2_1_1"/>
<dbReference type="GO" id="GO:0006401">
    <property type="term" value="P:RNA catabolic process"/>
    <property type="evidence" value="ECO:0007669"/>
    <property type="project" value="EnsemblFungi"/>
</dbReference>
<dbReference type="CDD" id="cd00844">
    <property type="entry name" value="MPP_Dbr1_N"/>
    <property type="match status" value="1"/>
</dbReference>
<protein>
    <recommendedName>
        <fullName evidence="14">Lariat debranching enzyme C-terminal domain-containing protein</fullName>
    </recommendedName>
</protein>
<dbReference type="GO" id="GO:0030145">
    <property type="term" value="F:manganese ion binding"/>
    <property type="evidence" value="ECO:0007669"/>
    <property type="project" value="EnsemblFungi"/>
</dbReference>
<evidence type="ECO:0000256" key="8">
    <source>
        <dbReference type="ARBA" id="ARBA00022801"/>
    </source>
</evidence>
<comment type="cofactor">
    <cofactor evidence="3">
        <name>Fe(2+)</name>
        <dbReference type="ChEBI" id="CHEBI:29033"/>
    </cofactor>
</comment>
<dbReference type="SMART" id="SM01124">
    <property type="entry name" value="DBR1"/>
    <property type="match status" value="1"/>
</dbReference>
<evidence type="ECO:0000259" key="14">
    <source>
        <dbReference type="SMART" id="SM01124"/>
    </source>
</evidence>
<dbReference type="EMBL" id="KE561145">
    <property type="protein sequence ID" value="EPZ32543.1"/>
    <property type="molecule type" value="Genomic_DNA"/>
</dbReference>
<evidence type="ECO:0000256" key="3">
    <source>
        <dbReference type="ARBA" id="ARBA00001954"/>
    </source>
</evidence>
<dbReference type="GO" id="GO:0008270">
    <property type="term" value="F:zinc ion binding"/>
    <property type="evidence" value="ECO:0007669"/>
    <property type="project" value="EnsemblFungi"/>
</dbReference>
<proteinExistence type="inferred from homology"/>
<dbReference type="InterPro" id="IPR004843">
    <property type="entry name" value="Calcineurin-like_PHP"/>
</dbReference>
<dbReference type="GO" id="GO:0045292">
    <property type="term" value="P:mRNA cis splicing, via spliceosome"/>
    <property type="evidence" value="ECO:0007669"/>
    <property type="project" value="EnsemblFungi"/>
</dbReference>
<keyword evidence="16" id="KW-1185">Reference proteome</keyword>
<keyword evidence="13" id="KW-1133">Transmembrane helix</keyword>
<evidence type="ECO:0000313" key="15">
    <source>
        <dbReference type="EMBL" id="EPZ32543.1"/>
    </source>
</evidence>
<keyword evidence="13" id="KW-0472">Membrane</keyword>
<dbReference type="PANTHER" id="PTHR12849:SF0">
    <property type="entry name" value="LARIAT DEBRANCHING ENZYME"/>
    <property type="match status" value="1"/>
</dbReference>
<evidence type="ECO:0000256" key="4">
    <source>
        <dbReference type="ARBA" id="ARBA00004123"/>
    </source>
</evidence>
<gene>
    <name evidence="15" type="ORF">O9G_002320</name>
</gene>
<dbReference type="InterPro" id="IPR029052">
    <property type="entry name" value="Metallo-depent_PP-like"/>
</dbReference>
<comment type="similarity">
    <text evidence="5">Belongs to the lariat debranching enzyme family.</text>
</comment>
<dbReference type="GO" id="GO:0008419">
    <property type="term" value="F:RNA lariat debranching enzyme activity"/>
    <property type="evidence" value="ECO:0007669"/>
    <property type="project" value="EnsemblFungi"/>
</dbReference>
<evidence type="ECO:0000256" key="2">
    <source>
        <dbReference type="ARBA" id="ARBA00001947"/>
    </source>
</evidence>
<feature type="transmembrane region" description="Helical" evidence="13">
    <location>
        <begin position="100"/>
        <end position="123"/>
    </location>
</feature>
<dbReference type="Gene3D" id="3.60.21.10">
    <property type="match status" value="1"/>
</dbReference>
<evidence type="ECO:0000313" key="16">
    <source>
        <dbReference type="Proteomes" id="UP000030755"/>
    </source>
</evidence>
<organism evidence="15 16">
    <name type="scientific">Rozella allomycis (strain CSF55)</name>
    <dbReference type="NCBI Taxonomy" id="988480"/>
    <lineage>
        <taxon>Eukaryota</taxon>
        <taxon>Fungi</taxon>
        <taxon>Fungi incertae sedis</taxon>
        <taxon>Cryptomycota</taxon>
        <taxon>Cryptomycota incertae sedis</taxon>
        <taxon>Rozella</taxon>
    </lineage>
</organism>
<dbReference type="GO" id="GO:0005634">
    <property type="term" value="C:nucleus"/>
    <property type="evidence" value="ECO:0007669"/>
    <property type="project" value="UniProtKB-SubCell"/>
</dbReference>
<keyword evidence="8" id="KW-0378">Hydrolase</keyword>
<keyword evidence="12" id="KW-0539">Nucleus</keyword>
<keyword evidence="11" id="KW-0464">Manganese</keyword>
<evidence type="ECO:0000256" key="11">
    <source>
        <dbReference type="ARBA" id="ARBA00023211"/>
    </source>
</evidence>
<dbReference type="GO" id="GO:0016074">
    <property type="term" value="P:sno(s)RNA metabolic process"/>
    <property type="evidence" value="ECO:0007669"/>
    <property type="project" value="EnsemblFungi"/>
</dbReference>